<name>A0A939IGR0_CLOAM</name>
<keyword evidence="3" id="KW-1185">Reference proteome</keyword>
<dbReference type="PANTHER" id="PTHR42792:SF1">
    <property type="entry name" value="FLAGELLAR HOOK-ASSOCIATED PROTEIN 3"/>
    <property type="match status" value="1"/>
</dbReference>
<dbReference type="InterPro" id="IPR001029">
    <property type="entry name" value="Flagellin_N"/>
</dbReference>
<organism evidence="2 3">
    <name type="scientific">Clostridium aminobutyricum</name>
    <dbReference type="NCBI Taxonomy" id="33953"/>
    <lineage>
        <taxon>Bacteria</taxon>
        <taxon>Bacillati</taxon>
        <taxon>Bacillota</taxon>
        <taxon>Clostridia</taxon>
        <taxon>Eubacteriales</taxon>
        <taxon>Clostridiaceae</taxon>
        <taxon>Clostridium</taxon>
    </lineage>
</organism>
<dbReference type="GO" id="GO:0005198">
    <property type="term" value="F:structural molecule activity"/>
    <property type="evidence" value="ECO:0007669"/>
    <property type="project" value="InterPro"/>
</dbReference>
<dbReference type="GO" id="GO:0009288">
    <property type="term" value="C:bacterial-type flagellum"/>
    <property type="evidence" value="ECO:0007669"/>
    <property type="project" value="InterPro"/>
</dbReference>
<dbReference type="EMBL" id="JAFJZZ010000004">
    <property type="protein sequence ID" value="MBN7773740.1"/>
    <property type="molecule type" value="Genomic_DNA"/>
</dbReference>
<evidence type="ECO:0000313" key="3">
    <source>
        <dbReference type="Proteomes" id="UP000664545"/>
    </source>
</evidence>
<gene>
    <name evidence="2" type="ORF">JYB65_10235</name>
</gene>
<dbReference type="AlphaFoldDB" id="A0A939IGR0"/>
<sequence>MRVTQTMMSRQYTARVSNVLNSMNYVNKQVGTGRKFFKGSENPSAAAQAYQLRRQTAQTEDYLSNLEDVTSSLQTKESSMTQVNKALEDVYSSLIGILNETNNTDTKSIVAQQLRSVQKTIVMDMNTKYGDKFLFGGSDVSDVPFELGTDGSLKYRGVDVSGSGSFTYPDGTTEDAMDVLKKLSNDSLYTDLGFGLSFSNGEVVGGTAYNSATPGLNVLGYGTDSNGMSNNVVLLLGQIADKLDDNCSSSELNDYVTKFLEEKQNVLDNITKVGSESTFLEYTKSRLEDVQDNLAEKSSKAEYIDSEEAIMNLNMVDYMYQAVLKTSSNILSISFIDFMK</sequence>
<dbReference type="Pfam" id="PF00669">
    <property type="entry name" value="Flagellin_N"/>
    <property type="match status" value="1"/>
</dbReference>
<evidence type="ECO:0000313" key="2">
    <source>
        <dbReference type="EMBL" id="MBN7773740.1"/>
    </source>
</evidence>
<dbReference type="InterPro" id="IPR001492">
    <property type="entry name" value="Flagellin"/>
</dbReference>
<dbReference type="RefSeq" id="WP_206582577.1">
    <property type="nucleotide sequence ID" value="NZ_JAFJZZ010000004.1"/>
</dbReference>
<reference evidence="2" key="1">
    <citation type="submission" date="2021-02" db="EMBL/GenBank/DDBJ databases">
        <title>Abyssanaerobacter marinus gen.nov., sp., nov, anaerobic bacterium isolated from the Onnuri vent field of Indian Ocean and suggestion of Mogibacteriaceae fam. nov., and proposal of reclassification of ambiguous this family's genus member.</title>
        <authorList>
            <person name="Kim Y.J."/>
            <person name="Yang J.-A."/>
        </authorList>
    </citation>
    <scope>NUCLEOTIDE SEQUENCE</scope>
    <source>
        <strain evidence="2">DSM 2634</strain>
    </source>
</reference>
<dbReference type="PANTHER" id="PTHR42792">
    <property type="entry name" value="FLAGELLIN"/>
    <property type="match status" value="1"/>
</dbReference>
<proteinExistence type="predicted"/>
<comment type="caution">
    <text evidence="2">The sequence shown here is derived from an EMBL/GenBank/DDBJ whole genome shotgun (WGS) entry which is preliminary data.</text>
</comment>
<dbReference type="SUPFAM" id="SSF64518">
    <property type="entry name" value="Phase 1 flagellin"/>
    <property type="match status" value="1"/>
</dbReference>
<evidence type="ECO:0000259" key="1">
    <source>
        <dbReference type="Pfam" id="PF00669"/>
    </source>
</evidence>
<protein>
    <recommendedName>
        <fullName evidence="1">Flagellin N-terminal domain-containing protein</fullName>
    </recommendedName>
</protein>
<feature type="domain" description="Flagellin N-terminal" evidence="1">
    <location>
        <begin position="6"/>
        <end position="138"/>
    </location>
</feature>
<accession>A0A939IGR0</accession>
<dbReference type="Gene3D" id="1.20.1330.10">
    <property type="entry name" value="f41 fragment of flagellin, N-terminal domain"/>
    <property type="match status" value="1"/>
</dbReference>
<dbReference type="Proteomes" id="UP000664545">
    <property type="component" value="Unassembled WGS sequence"/>
</dbReference>